<dbReference type="AlphaFoldDB" id="A0A8T0GUD3"/>
<keyword evidence="1" id="KW-0732">Signal</keyword>
<feature type="signal peptide" evidence="1">
    <location>
        <begin position="1"/>
        <end position="32"/>
    </location>
</feature>
<accession>A0A8T0GUD3</accession>
<sequence length="70" mass="7995">MLMSHQSQNCYSIPLWLWIHCWSLNLLPSFRALNNPQPSQTMAPHFSFDSARLFQIHISAGVTSPQLNLA</sequence>
<keyword evidence="3" id="KW-1185">Reference proteome</keyword>
<protein>
    <submittedName>
        <fullName evidence="2">Uncharacterized protein</fullName>
    </submittedName>
</protein>
<reference evidence="2" key="1">
    <citation type="submission" date="2020-06" db="EMBL/GenBank/DDBJ databases">
        <title>WGS assembly of Ceratodon purpureus strain R40.</title>
        <authorList>
            <person name="Carey S.B."/>
            <person name="Jenkins J."/>
            <person name="Shu S."/>
            <person name="Lovell J.T."/>
            <person name="Sreedasyam A."/>
            <person name="Maumus F."/>
            <person name="Tiley G.P."/>
            <person name="Fernandez-Pozo N."/>
            <person name="Barry K."/>
            <person name="Chen C."/>
            <person name="Wang M."/>
            <person name="Lipzen A."/>
            <person name="Daum C."/>
            <person name="Saski C.A."/>
            <person name="Payton A.C."/>
            <person name="Mcbreen J.C."/>
            <person name="Conrad R.E."/>
            <person name="Kollar L.M."/>
            <person name="Olsson S."/>
            <person name="Huttunen S."/>
            <person name="Landis J.B."/>
            <person name="Wickett N.J."/>
            <person name="Johnson M.G."/>
            <person name="Rensing S.A."/>
            <person name="Grimwood J."/>
            <person name="Schmutz J."/>
            <person name="Mcdaniel S.F."/>
        </authorList>
    </citation>
    <scope>NUCLEOTIDE SEQUENCE</scope>
    <source>
        <strain evidence="2">R40</strain>
    </source>
</reference>
<dbReference type="Proteomes" id="UP000822688">
    <property type="component" value="Chromosome 9"/>
</dbReference>
<name>A0A8T0GUD3_CERPU</name>
<proteinExistence type="predicted"/>
<comment type="caution">
    <text evidence="2">The sequence shown here is derived from an EMBL/GenBank/DDBJ whole genome shotgun (WGS) entry which is preliminary data.</text>
</comment>
<organism evidence="2 3">
    <name type="scientific">Ceratodon purpureus</name>
    <name type="common">Fire moss</name>
    <name type="synonym">Dicranum purpureum</name>
    <dbReference type="NCBI Taxonomy" id="3225"/>
    <lineage>
        <taxon>Eukaryota</taxon>
        <taxon>Viridiplantae</taxon>
        <taxon>Streptophyta</taxon>
        <taxon>Embryophyta</taxon>
        <taxon>Bryophyta</taxon>
        <taxon>Bryophytina</taxon>
        <taxon>Bryopsida</taxon>
        <taxon>Dicranidae</taxon>
        <taxon>Pseudoditrichales</taxon>
        <taxon>Ditrichaceae</taxon>
        <taxon>Ceratodon</taxon>
    </lineage>
</organism>
<gene>
    <name evidence="2" type="ORF">KC19_9G160100</name>
</gene>
<dbReference type="EMBL" id="CM026430">
    <property type="protein sequence ID" value="KAG0562620.1"/>
    <property type="molecule type" value="Genomic_DNA"/>
</dbReference>
<feature type="chain" id="PRO_5035946977" evidence="1">
    <location>
        <begin position="33"/>
        <end position="70"/>
    </location>
</feature>
<evidence type="ECO:0000313" key="3">
    <source>
        <dbReference type="Proteomes" id="UP000822688"/>
    </source>
</evidence>
<evidence type="ECO:0000256" key="1">
    <source>
        <dbReference type="SAM" id="SignalP"/>
    </source>
</evidence>
<evidence type="ECO:0000313" key="2">
    <source>
        <dbReference type="EMBL" id="KAG0562620.1"/>
    </source>
</evidence>